<gene>
    <name evidence="1" type="ORF">DSM3645_28212</name>
</gene>
<reference evidence="1 2" key="1">
    <citation type="submission" date="2006-02" db="EMBL/GenBank/DDBJ databases">
        <authorList>
            <person name="Amann R."/>
            <person name="Ferriera S."/>
            <person name="Johnson J."/>
            <person name="Kravitz S."/>
            <person name="Halpern A."/>
            <person name="Remington K."/>
            <person name="Beeson K."/>
            <person name="Tran B."/>
            <person name="Rogers Y.-H."/>
            <person name="Friedman R."/>
            <person name="Venter J.C."/>
        </authorList>
    </citation>
    <scope>NUCLEOTIDE SEQUENCE [LARGE SCALE GENOMIC DNA]</scope>
    <source>
        <strain evidence="1 2">DSM 3645</strain>
    </source>
</reference>
<dbReference type="STRING" id="314230.DSM3645_28212"/>
<name>A3ZP68_9BACT</name>
<dbReference type="Proteomes" id="UP000004358">
    <property type="component" value="Unassembled WGS sequence"/>
</dbReference>
<proteinExistence type="predicted"/>
<evidence type="ECO:0000313" key="1">
    <source>
        <dbReference type="EMBL" id="EAQ81542.1"/>
    </source>
</evidence>
<protein>
    <submittedName>
        <fullName evidence="1">Uncharacterized protein</fullName>
    </submittedName>
</protein>
<organism evidence="1 2">
    <name type="scientific">Blastopirellula marina DSM 3645</name>
    <dbReference type="NCBI Taxonomy" id="314230"/>
    <lineage>
        <taxon>Bacteria</taxon>
        <taxon>Pseudomonadati</taxon>
        <taxon>Planctomycetota</taxon>
        <taxon>Planctomycetia</taxon>
        <taxon>Pirellulales</taxon>
        <taxon>Pirellulaceae</taxon>
        <taxon>Blastopirellula</taxon>
    </lineage>
</organism>
<comment type="caution">
    <text evidence="1">The sequence shown here is derived from an EMBL/GenBank/DDBJ whole genome shotgun (WGS) entry which is preliminary data.</text>
</comment>
<dbReference type="AlphaFoldDB" id="A3ZP68"/>
<dbReference type="EMBL" id="AANZ01000004">
    <property type="protein sequence ID" value="EAQ81542.1"/>
    <property type="molecule type" value="Genomic_DNA"/>
</dbReference>
<accession>A3ZP68</accession>
<sequence length="88" mass="9505">MEEIPMSAIAKRSRDSKPAAVIRSYQPIRIERELLVQVFDLAERGLADGSASAGGKQVAADPRASDMIQHDALDQCADRRVNGVEGVV</sequence>
<evidence type="ECO:0000313" key="2">
    <source>
        <dbReference type="Proteomes" id="UP000004358"/>
    </source>
</evidence>
<dbReference type="HOGENOM" id="CLU_2462914_0_0_0"/>